<organism evidence="3 4">
    <name type="scientific">Euzebyella saccharophila</name>
    <dbReference type="NCBI Taxonomy" id="679664"/>
    <lineage>
        <taxon>Bacteria</taxon>
        <taxon>Pseudomonadati</taxon>
        <taxon>Bacteroidota</taxon>
        <taxon>Flavobacteriia</taxon>
        <taxon>Flavobacteriales</taxon>
        <taxon>Flavobacteriaceae</taxon>
        <taxon>Euzebyella</taxon>
    </lineage>
</organism>
<proteinExistence type="predicted"/>
<dbReference type="SMART" id="SM00448">
    <property type="entry name" value="REC"/>
    <property type="match status" value="1"/>
</dbReference>
<dbReference type="InterPro" id="IPR052893">
    <property type="entry name" value="TCS_response_regulator"/>
</dbReference>
<protein>
    <submittedName>
        <fullName evidence="3">Response regulator</fullName>
    </submittedName>
</protein>
<evidence type="ECO:0000256" key="1">
    <source>
        <dbReference type="PROSITE-ProRule" id="PRU00169"/>
    </source>
</evidence>
<name>A0ABV8JRQ0_9FLAO</name>
<dbReference type="SUPFAM" id="SSF52172">
    <property type="entry name" value="CheY-like"/>
    <property type="match status" value="1"/>
</dbReference>
<gene>
    <name evidence="3" type="ORF">ACFOUT_15365</name>
</gene>
<dbReference type="PROSITE" id="PS50110">
    <property type="entry name" value="RESPONSE_REGULATORY"/>
    <property type="match status" value="1"/>
</dbReference>
<keyword evidence="4" id="KW-1185">Reference proteome</keyword>
<dbReference type="InterPro" id="IPR001789">
    <property type="entry name" value="Sig_transdc_resp-reg_receiver"/>
</dbReference>
<dbReference type="Pfam" id="PF00072">
    <property type="entry name" value="Response_reg"/>
    <property type="match status" value="1"/>
</dbReference>
<comment type="caution">
    <text evidence="3">The sequence shown here is derived from an EMBL/GenBank/DDBJ whole genome shotgun (WGS) entry which is preliminary data.</text>
</comment>
<dbReference type="InterPro" id="IPR011006">
    <property type="entry name" value="CheY-like_superfamily"/>
</dbReference>
<keyword evidence="1" id="KW-0597">Phosphoprotein</keyword>
<reference evidence="4" key="1">
    <citation type="journal article" date="2019" name="Int. J. Syst. Evol. Microbiol.">
        <title>The Global Catalogue of Microorganisms (GCM) 10K type strain sequencing project: providing services to taxonomists for standard genome sequencing and annotation.</title>
        <authorList>
            <consortium name="The Broad Institute Genomics Platform"/>
            <consortium name="The Broad Institute Genome Sequencing Center for Infectious Disease"/>
            <person name="Wu L."/>
            <person name="Ma J."/>
        </authorList>
    </citation>
    <scope>NUCLEOTIDE SEQUENCE [LARGE SCALE GENOMIC DNA]</scope>
    <source>
        <strain evidence="4">CECT 7477</strain>
    </source>
</reference>
<dbReference type="Gene3D" id="3.40.50.2300">
    <property type="match status" value="1"/>
</dbReference>
<accession>A0ABV8JRQ0</accession>
<dbReference type="RefSeq" id="WP_192461964.1">
    <property type="nucleotide sequence ID" value="NZ_JACYFJ010000002.1"/>
</dbReference>
<feature type="modified residue" description="4-aspartylphosphate" evidence="1">
    <location>
        <position position="58"/>
    </location>
</feature>
<dbReference type="EMBL" id="JBHSAW010000010">
    <property type="protein sequence ID" value="MFC4097269.1"/>
    <property type="molecule type" value="Genomic_DNA"/>
</dbReference>
<evidence type="ECO:0000313" key="4">
    <source>
        <dbReference type="Proteomes" id="UP001595814"/>
    </source>
</evidence>
<feature type="domain" description="Response regulatory" evidence="2">
    <location>
        <begin position="5"/>
        <end position="125"/>
    </location>
</feature>
<sequence>MKDYLIYIAEDDEDDREFFLDALAEIPLSCTTRVFSNGIDLMDDLFSSSKLPDIIFLDLRMPLMDGFECLTDIRNFNKFSNIKIVVYSTSYHEREVRQLEEDGANRYLQKPSSFNVLKTLLYQSVKSLEPEHAYSDKEFVILS</sequence>
<dbReference type="Proteomes" id="UP001595814">
    <property type="component" value="Unassembled WGS sequence"/>
</dbReference>
<evidence type="ECO:0000313" key="3">
    <source>
        <dbReference type="EMBL" id="MFC4097269.1"/>
    </source>
</evidence>
<evidence type="ECO:0000259" key="2">
    <source>
        <dbReference type="PROSITE" id="PS50110"/>
    </source>
</evidence>
<dbReference type="PANTHER" id="PTHR44520">
    <property type="entry name" value="RESPONSE REGULATOR RCP1-RELATED"/>
    <property type="match status" value="1"/>
</dbReference>